<dbReference type="Proteomes" id="UP000828390">
    <property type="component" value="Unassembled WGS sequence"/>
</dbReference>
<dbReference type="EMBL" id="JAIWYP010000005">
    <property type="protein sequence ID" value="KAH3820516.1"/>
    <property type="molecule type" value="Genomic_DNA"/>
</dbReference>
<dbReference type="AlphaFoldDB" id="A0A9D4GN89"/>
<comment type="caution">
    <text evidence="2">The sequence shown here is derived from an EMBL/GenBank/DDBJ whole genome shotgun (WGS) entry which is preliminary data.</text>
</comment>
<evidence type="ECO:0000313" key="2">
    <source>
        <dbReference type="EMBL" id="KAH3820516.1"/>
    </source>
</evidence>
<keyword evidence="3" id="KW-1185">Reference proteome</keyword>
<accession>A0A9D4GN89</accession>
<feature type="region of interest" description="Disordered" evidence="1">
    <location>
        <begin position="90"/>
        <end position="111"/>
    </location>
</feature>
<sequence length="196" mass="22380">MFGAKLTSRVFTSFLPQLQTFELDQYVIRTNVLTKCHNDCKINLLKGFHNVKARFTTEDELKAITKARNISELCSVYLREYPSGFPLPIRSTRSSRSPKFPDKTRPSSTKKGIHDFFSTSCRLTHDPYTTHSRLDLSSIATRSSHDQIVMRSKINRSSCMPSGSKRPKTKKAAYQKAVYQKGLTKKAPKRTKKAEK</sequence>
<proteinExistence type="predicted"/>
<evidence type="ECO:0000256" key="1">
    <source>
        <dbReference type="SAM" id="MobiDB-lite"/>
    </source>
</evidence>
<reference evidence="2" key="1">
    <citation type="journal article" date="2019" name="bioRxiv">
        <title>The Genome of the Zebra Mussel, Dreissena polymorpha: A Resource for Invasive Species Research.</title>
        <authorList>
            <person name="McCartney M.A."/>
            <person name="Auch B."/>
            <person name="Kono T."/>
            <person name="Mallez S."/>
            <person name="Zhang Y."/>
            <person name="Obille A."/>
            <person name="Becker A."/>
            <person name="Abrahante J.E."/>
            <person name="Garbe J."/>
            <person name="Badalamenti J.P."/>
            <person name="Herman A."/>
            <person name="Mangelson H."/>
            <person name="Liachko I."/>
            <person name="Sullivan S."/>
            <person name="Sone E.D."/>
            <person name="Koren S."/>
            <person name="Silverstein K.A.T."/>
            <person name="Beckman K.B."/>
            <person name="Gohl D.M."/>
        </authorList>
    </citation>
    <scope>NUCLEOTIDE SEQUENCE</scope>
    <source>
        <strain evidence="2">Duluth1</strain>
        <tissue evidence="2">Whole animal</tissue>
    </source>
</reference>
<evidence type="ECO:0000313" key="3">
    <source>
        <dbReference type="Proteomes" id="UP000828390"/>
    </source>
</evidence>
<feature type="region of interest" description="Disordered" evidence="1">
    <location>
        <begin position="155"/>
        <end position="196"/>
    </location>
</feature>
<reference evidence="2" key="2">
    <citation type="submission" date="2020-11" db="EMBL/GenBank/DDBJ databases">
        <authorList>
            <person name="McCartney M.A."/>
            <person name="Auch B."/>
            <person name="Kono T."/>
            <person name="Mallez S."/>
            <person name="Becker A."/>
            <person name="Gohl D.M."/>
            <person name="Silverstein K.A.T."/>
            <person name="Koren S."/>
            <person name="Bechman K.B."/>
            <person name="Herman A."/>
            <person name="Abrahante J.E."/>
            <person name="Garbe J."/>
        </authorList>
    </citation>
    <scope>NUCLEOTIDE SEQUENCE</scope>
    <source>
        <strain evidence="2">Duluth1</strain>
        <tissue evidence="2">Whole animal</tissue>
    </source>
</reference>
<protein>
    <submittedName>
        <fullName evidence="2">Uncharacterized protein</fullName>
    </submittedName>
</protein>
<name>A0A9D4GN89_DREPO</name>
<gene>
    <name evidence="2" type="ORF">DPMN_122260</name>
</gene>
<feature type="compositionally biased region" description="Basic residues" evidence="1">
    <location>
        <begin position="183"/>
        <end position="196"/>
    </location>
</feature>
<organism evidence="2 3">
    <name type="scientific">Dreissena polymorpha</name>
    <name type="common">Zebra mussel</name>
    <name type="synonym">Mytilus polymorpha</name>
    <dbReference type="NCBI Taxonomy" id="45954"/>
    <lineage>
        <taxon>Eukaryota</taxon>
        <taxon>Metazoa</taxon>
        <taxon>Spiralia</taxon>
        <taxon>Lophotrochozoa</taxon>
        <taxon>Mollusca</taxon>
        <taxon>Bivalvia</taxon>
        <taxon>Autobranchia</taxon>
        <taxon>Heteroconchia</taxon>
        <taxon>Euheterodonta</taxon>
        <taxon>Imparidentia</taxon>
        <taxon>Neoheterodontei</taxon>
        <taxon>Myida</taxon>
        <taxon>Dreissenoidea</taxon>
        <taxon>Dreissenidae</taxon>
        <taxon>Dreissena</taxon>
    </lineage>
</organism>